<feature type="compositionally biased region" description="Polar residues" evidence="1">
    <location>
        <begin position="249"/>
        <end position="259"/>
    </location>
</feature>
<dbReference type="EMBL" id="KB822718">
    <property type="protein sequence ID" value="ETN42509.1"/>
    <property type="molecule type" value="Genomic_DNA"/>
</dbReference>
<feature type="compositionally biased region" description="Polar residues" evidence="1">
    <location>
        <begin position="267"/>
        <end position="276"/>
    </location>
</feature>
<organism evidence="2 3">
    <name type="scientific">Cyphellophora europaea (strain CBS 101466)</name>
    <name type="common">Phialophora europaea</name>
    <dbReference type="NCBI Taxonomy" id="1220924"/>
    <lineage>
        <taxon>Eukaryota</taxon>
        <taxon>Fungi</taxon>
        <taxon>Dikarya</taxon>
        <taxon>Ascomycota</taxon>
        <taxon>Pezizomycotina</taxon>
        <taxon>Eurotiomycetes</taxon>
        <taxon>Chaetothyriomycetidae</taxon>
        <taxon>Chaetothyriales</taxon>
        <taxon>Cyphellophoraceae</taxon>
        <taxon>Cyphellophora</taxon>
    </lineage>
</organism>
<gene>
    <name evidence="2" type="ORF">HMPREF1541_01666</name>
</gene>
<protein>
    <submittedName>
        <fullName evidence="2">Uncharacterized protein</fullName>
    </submittedName>
</protein>
<feature type="region of interest" description="Disordered" evidence="1">
    <location>
        <begin position="127"/>
        <end position="358"/>
    </location>
</feature>
<proteinExistence type="predicted"/>
<dbReference type="GeneID" id="19969005"/>
<dbReference type="STRING" id="1220924.W2S3J5"/>
<feature type="compositionally biased region" description="Basic and acidic residues" evidence="1">
    <location>
        <begin position="342"/>
        <end position="358"/>
    </location>
</feature>
<dbReference type="eggNOG" id="ENOG502SP7R">
    <property type="taxonomic scope" value="Eukaryota"/>
</dbReference>
<feature type="compositionally biased region" description="Low complexity" evidence="1">
    <location>
        <begin position="277"/>
        <end position="298"/>
    </location>
</feature>
<dbReference type="Proteomes" id="UP000030752">
    <property type="component" value="Unassembled WGS sequence"/>
</dbReference>
<evidence type="ECO:0000256" key="1">
    <source>
        <dbReference type="SAM" id="MobiDB-lite"/>
    </source>
</evidence>
<keyword evidence="3" id="KW-1185">Reference proteome</keyword>
<feature type="compositionally biased region" description="Polar residues" evidence="1">
    <location>
        <begin position="88"/>
        <end position="98"/>
    </location>
</feature>
<name>W2S3J5_CYPE1</name>
<feature type="compositionally biased region" description="Polar residues" evidence="1">
    <location>
        <begin position="180"/>
        <end position="226"/>
    </location>
</feature>
<dbReference type="OrthoDB" id="4118744at2759"/>
<feature type="region of interest" description="Disordered" evidence="1">
    <location>
        <begin position="68"/>
        <end position="98"/>
    </location>
</feature>
<reference evidence="2 3" key="1">
    <citation type="submission" date="2013-03" db="EMBL/GenBank/DDBJ databases">
        <title>The Genome Sequence of Phialophora europaea CBS 101466.</title>
        <authorList>
            <consortium name="The Broad Institute Genomics Platform"/>
            <person name="Cuomo C."/>
            <person name="de Hoog S."/>
            <person name="Gorbushina A."/>
            <person name="Walker B."/>
            <person name="Young S.K."/>
            <person name="Zeng Q."/>
            <person name="Gargeya S."/>
            <person name="Fitzgerald M."/>
            <person name="Haas B."/>
            <person name="Abouelleil A."/>
            <person name="Allen A.W."/>
            <person name="Alvarado L."/>
            <person name="Arachchi H.M."/>
            <person name="Berlin A.M."/>
            <person name="Chapman S.B."/>
            <person name="Gainer-Dewar J."/>
            <person name="Goldberg J."/>
            <person name="Griggs A."/>
            <person name="Gujja S."/>
            <person name="Hansen M."/>
            <person name="Howarth C."/>
            <person name="Imamovic A."/>
            <person name="Ireland A."/>
            <person name="Larimer J."/>
            <person name="McCowan C."/>
            <person name="Murphy C."/>
            <person name="Pearson M."/>
            <person name="Poon T.W."/>
            <person name="Priest M."/>
            <person name="Roberts A."/>
            <person name="Saif S."/>
            <person name="Shea T."/>
            <person name="Sisk P."/>
            <person name="Sykes S."/>
            <person name="Wortman J."/>
            <person name="Nusbaum C."/>
            <person name="Birren B."/>
        </authorList>
    </citation>
    <scope>NUCLEOTIDE SEQUENCE [LARGE SCALE GENOMIC DNA]</scope>
    <source>
        <strain evidence="2 3">CBS 101466</strain>
    </source>
</reference>
<evidence type="ECO:0000313" key="2">
    <source>
        <dbReference type="EMBL" id="ETN42509.1"/>
    </source>
</evidence>
<dbReference type="HOGENOM" id="CLU_773909_0_0_1"/>
<dbReference type="VEuPathDB" id="FungiDB:HMPREF1541_01666"/>
<accession>W2S3J5</accession>
<sequence length="358" mass="39622">MTSLIFGAVYLTHQAVVGHRHEKKRVKNYERWEGLRDEYDEQRKTQRQTRSLDLSREDNNGILTLRDQQEANDARTSWRPQEAWNDAPVSQQPTRQSMDTVRNYNYGLTGQPHPRPQEHRSISLANGYSASANNSPPPQALAPQQTGFHGVGPMRATPTGAAWDDGLPPPLAVPKRNEQPAPTGSRGVSRSTSLRQVSSAASSQHHLPGSSDRTPPQMSASMSESQPAEDKTANINNPFAAGNRFDTQRPIQTNSTQQLPREPEAFGTNNPFEQQQPSFNAAAFPSSSAAVPPSNNPFEAHNRFDQPRRSASLDMPRPTAGTTSNNPFEGFANHGAPMAPIKEMKTPAGERDMMEWWK</sequence>
<dbReference type="RefSeq" id="XP_008714245.1">
    <property type="nucleotide sequence ID" value="XM_008716023.1"/>
</dbReference>
<dbReference type="InParanoid" id="W2S3J5"/>
<dbReference type="AlphaFoldDB" id="W2S3J5"/>
<evidence type="ECO:0000313" key="3">
    <source>
        <dbReference type="Proteomes" id="UP000030752"/>
    </source>
</evidence>